<organism evidence="1 2">
    <name type="scientific">Palleronia pontilimi</name>
    <dbReference type="NCBI Taxonomy" id="1964209"/>
    <lineage>
        <taxon>Bacteria</taxon>
        <taxon>Pseudomonadati</taxon>
        <taxon>Pseudomonadota</taxon>
        <taxon>Alphaproteobacteria</taxon>
        <taxon>Rhodobacterales</taxon>
        <taxon>Roseobacteraceae</taxon>
        <taxon>Palleronia</taxon>
    </lineage>
</organism>
<protein>
    <submittedName>
        <fullName evidence="1">DUF3168 domain-containing protein</fullName>
    </submittedName>
</protein>
<evidence type="ECO:0000313" key="1">
    <source>
        <dbReference type="EMBL" id="MBJ3761928.1"/>
    </source>
</evidence>
<comment type="caution">
    <text evidence="1">The sequence shown here is derived from an EMBL/GenBank/DDBJ whole genome shotgun (WGS) entry which is preliminary data.</text>
</comment>
<dbReference type="Proteomes" id="UP000642488">
    <property type="component" value="Unassembled WGS sequence"/>
</dbReference>
<reference evidence="1" key="1">
    <citation type="submission" date="2020-12" db="EMBL/GenBank/DDBJ databases">
        <title>Bacterial taxonomy.</title>
        <authorList>
            <person name="Pan X."/>
        </authorList>
    </citation>
    <scope>NUCLEOTIDE SEQUENCE</scope>
    <source>
        <strain evidence="1">KCTC 52957</strain>
    </source>
</reference>
<dbReference type="Pfam" id="PF11367">
    <property type="entry name" value="Tail_completion_gp17"/>
    <property type="match status" value="1"/>
</dbReference>
<dbReference type="RefSeq" id="WP_198915092.1">
    <property type="nucleotide sequence ID" value="NZ_JAEKPD010000002.1"/>
</dbReference>
<sequence>MTYAVSEPLQAALFQRLSTDAALAEVVGDAIYDAVPSGSVPSVYVVLGEERVRDRSDKDAGGAWHDFTVSVVSDQPGFQTAKRAAGAVSDALLQAPLTLSRGSVTGLWFQRAQASRVGTGDQRRIDLRFRAQVQDDQL</sequence>
<gene>
    <name evidence="1" type="ORF">ILP92_04095</name>
</gene>
<keyword evidence="2" id="KW-1185">Reference proteome</keyword>
<dbReference type="InterPro" id="IPR053745">
    <property type="entry name" value="Viral_Tail_Comp_sf"/>
</dbReference>
<dbReference type="AlphaFoldDB" id="A0A934MBQ0"/>
<proteinExistence type="predicted"/>
<evidence type="ECO:0000313" key="2">
    <source>
        <dbReference type="Proteomes" id="UP000642488"/>
    </source>
</evidence>
<accession>A0A934MBQ0</accession>
<dbReference type="Gene3D" id="3.30.2000.30">
    <property type="match status" value="1"/>
</dbReference>
<name>A0A934MBQ0_9RHOB</name>
<dbReference type="EMBL" id="JAEKPD010000002">
    <property type="protein sequence ID" value="MBJ3761928.1"/>
    <property type="molecule type" value="Genomic_DNA"/>
</dbReference>
<dbReference type="InterPro" id="IPR021508">
    <property type="entry name" value="Gp17-like"/>
</dbReference>